<dbReference type="PANTHER" id="PTHR10266">
    <property type="entry name" value="CYTOCHROME C1"/>
    <property type="match status" value="1"/>
</dbReference>
<dbReference type="GO" id="GO:0046872">
    <property type="term" value="F:metal ion binding"/>
    <property type="evidence" value="ECO:0007669"/>
    <property type="project" value="UniProtKB-KW"/>
</dbReference>
<feature type="domain" description="Cytochrome c" evidence="11">
    <location>
        <begin position="38"/>
        <end position="214"/>
    </location>
</feature>
<dbReference type="SUPFAM" id="SSF46626">
    <property type="entry name" value="Cytochrome c"/>
    <property type="match status" value="1"/>
</dbReference>
<keyword evidence="3 9" id="KW-0812">Transmembrane</keyword>
<feature type="binding site" description="covalent" evidence="8">
    <location>
        <position position="51"/>
    </location>
    <ligand>
        <name>heme c</name>
        <dbReference type="ChEBI" id="CHEBI:61717"/>
    </ligand>
</feature>
<feature type="signal peptide" evidence="10">
    <location>
        <begin position="1"/>
        <end position="20"/>
    </location>
</feature>
<dbReference type="PROSITE" id="PS51007">
    <property type="entry name" value="CYTC"/>
    <property type="match status" value="1"/>
</dbReference>
<reference evidence="12 13" key="1">
    <citation type="submission" date="2020-04" db="EMBL/GenBank/DDBJ databases">
        <title>Complete genome of a Psychrophilic, Marine, Gas Vacuolate Bacterium Polaromonas vacuolata KCTC 22033T.</title>
        <authorList>
            <person name="Hwang K."/>
            <person name="Kim K.M."/>
        </authorList>
    </citation>
    <scope>NUCLEOTIDE SEQUENCE [LARGE SCALE GENOMIC DNA]</scope>
    <source>
        <strain evidence="12 13">KCTC 22033</strain>
    </source>
</reference>
<dbReference type="Proteomes" id="UP000502041">
    <property type="component" value="Chromosome"/>
</dbReference>
<evidence type="ECO:0000256" key="1">
    <source>
        <dbReference type="ARBA" id="ARBA00004370"/>
    </source>
</evidence>
<keyword evidence="12" id="KW-0503">Monooxygenase</keyword>
<evidence type="ECO:0000256" key="5">
    <source>
        <dbReference type="ARBA" id="ARBA00022989"/>
    </source>
</evidence>
<keyword evidence="4 8" id="KW-0479">Metal-binding</keyword>
<dbReference type="Gene3D" id="1.10.760.10">
    <property type="entry name" value="Cytochrome c-like domain"/>
    <property type="match status" value="1"/>
</dbReference>
<evidence type="ECO:0000313" key="13">
    <source>
        <dbReference type="Proteomes" id="UP000502041"/>
    </source>
</evidence>
<evidence type="ECO:0000256" key="2">
    <source>
        <dbReference type="ARBA" id="ARBA00022617"/>
    </source>
</evidence>
<feature type="binding site" description="covalent" evidence="8">
    <location>
        <position position="54"/>
    </location>
    <ligand>
        <name>heme c</name>
        <dbReference type="ChEBI" id="CHEBI:61717"/>
    </ligand>
</feature>
<protein>
    <submittedName>
        <fullName evidence="12">Ammonia monooxygenase gamma subunit</fullName>
    </submittedName>
</protein>
<evidence type="ECO:0000256" key="9">
    <source>
        <dbReference type="SAM" id="Phobius"/>
    </source>
</evidence>
<gene>
    <name evidence="12" type="primary">petC</name>
    <name evidence="12" type="ORF">HC248_02891</name>
</gene>
<proteinExistence type="predicted"/>
<sequence length="251" mass="28112">MKKFLLTLIAALGFVAGAQANEAGISWDKAPNKSNDLVALQHGAKLFVNYCLNCHAAAYMRYNRLTDIGLTAQQIKDNLMFATDKVGDTMNVAITADQGKILYGVNPPDLSVIARSRSGAGGSGSDYIYTYLRTYYRDSSKATGWNNLAYPNAAMPHVLWQLQGERKPVYEEREEHGHKVALFKGWEQVTPGTMTPLKYDQSMGDLVGYLQWMAEPARNTRVRTGVWVLMFLMLLTFAAWRLNAAFWKDVK</sequence>
<dbReference type="AlphaFoldDB" id="A0A6H2HCF3"/>
<feature type="transmembrane region" description="Helical" evidence="9">
    <location>
        <begin position="226"/>
        <end position="247"/>
    </location>
</feature>
<dbReference type="RefSeq" id="WP_168923055.1">
    <property type="nucleotide sequence ID" value="NZ_CP051461.1"/>
</dbReference>
<evidence type="ECO:0000259" key="11">
    <source>
        <dbReference type="PROSITE" id="PS51007"/>
    </source>
</evidence>
<dbReference type="GO" id="GO:0020037">
    <property type="term" value="F:heme binding"/>
    <property type="evidence" value="ECO:0007669"/>
    <property type="project" value="InterPro"/>
</dbReference>
<keyword evidence="6 8" id="KW-0408">Iron</keyword>
<comment type="cofactor">
    <cofactor evidence="8">
        <name>heme c</name>
        <dbReference type="ChEBI" id="CHEBI:61717"/>
    </cofactor>
    <text evidence="8">Binds 1 heme c group covalently per subunit.</text>
</comment>
<evidence type="ECO:0000256" key="6">
    <source>
        <dbReference type="ARBA" id="ARBA00023004"/>
    </source>
</evidence>
<dbReference type="KEGG" id="pvac:HC248_02891"/>
<keyword evidence="7 9" id="KW-0472">Membrane</keyword>
<evidence type="ECO:0000256" key="10">
    <source>
        <dbReference type="SAM" id="SignalP"/>
    </source>
</evidence>
<dbReference type="PANTHER" id="PTHR10266:SF3">
    <property type="entry name" value="CYTOCHROME C1, HEME PROTEIN, MITOCHONDRIAL"/>
    <property type="match status" value="1"/>
</dbReference>
<dbReference type="InterPro" id="IPR009056">
    <property type="entry name" value="Cyt_c-like_dom"/>
</dbReference>
<dbReference type="GO" id="GO:0009055">
    <property type="term" value="F:electron transfer activity"/>
    <property type="evidence" value="ECO:0007669"/>
    <property type="project" value="InterPro"/>
</dbReference>
<evidence type="ECO:0000256" key="4">
    <source>
        <dbReference type="ARBA" id="ARBA00022723"/>
    </source>
</evidence>
<dbReference type="InterPro" id="IPR036909">
    <property type="entry name" value="Cyt_c-like_dom_sf"/>
</dbReference>
<dbReference type="InterPro" id="IPR002326">
    <property type="entry name" value="Cyt_c1"/>
</dbReference>
<keyword evidence="2 8" id="KW-0349">Heme</keyword>
<evidence type="ECO:0000256" key="7">
    <source>
        <dbReference type="ARBA" id="ARBA00023136"/>
    </source>
</evidence>
<dbReference type="Pfam" id="PF02167">
    <property type="entry name" value="Cytochrom_C1"/>
    <property type="match status" value="1"/>
</dbReference>
<accession>A0A6H2HCF3</accession>
<feature type="chain" id="PRO_5026329733" evidence="10">
    <location>
        <begin position="21"/>
        <end position="251"/>
    </location>
</feature>
<dbReference type="GO" id="GO:0016020">
    <property type="term" value="C:membrane"/>
    <property type="evidence" value="ECO:0007669"/>
    <property type="project" value="UniProtKB-SubCell"/>
</dbReference>
<keyword evidence="5 9" id="KW-1133">Transmembrane helix</keyword>
<keyword evidence="10" id="KW-0732">Signal</keyword>
<feature type="binding site" description="covalent" evidence="8">
    <location>
        <position position="55"/>
    </location>
    <ligand>
        <name>heme c</name>
        <dbReference type="ChEBI" id="CHEBI:61717"/>
    </ligand>
</feature>
<dbReference type="EMBL" id="CP051461">
    <property type="protein sequence ID" value="QJC57561.1"/>
    <property type="molecule type" value="Genomic_DNA"/>
</dbReference>
<organism evidence="12 13">
    <name type="scientific">Polaromonas vacuolata</name>
    <dbReference type="NCBI Taxonomy" id="37448"/>
    <lineage>
        <taxon>Bacteria</taxon>
        <taxon>Pseudomonadati</taxon>
        <taxon>Pseudomonadota</taxon>
        <taxon>Betaproteobacteria</taxon>
        <taxon>Burkholderiales</taxon>
        <taxon>Comamonadaceae</taxon>
        <taxon>Polaromonas</taxon>
    </lineage>
</organism>
<evidence type="ECO:0000256" key="3">
    <source>
        <dbReference type="ARBA" id="ARBA00022692"/>
    </source>
</evidence>
<keyword evidence="13" id="KW-1185">Reference proteome</keyword>
<comment type="subcellular location">
    <subcellularLocation>
        <location evidence="1">Membrane</location>
    </subcellularLocation>
</comment>
<evidence type="ECO:0000313" key="12">
    <source>
        <dbReference type="EMBL" id="QJC57561.1"/>
    </source>
</evidence>
<keyword evidence="12" id="KW-0560">Oxidoreductase</keyword>
<dbReference type="GO" id="GO:0004497">
    <property type="term" value="F:monooxygenase activity"/>
    <property type="evidence" value="ECO:0007669"/>
    <property type="project" value="UniProtKB-KW"/>
</dbReference>
<evidence type="ECO:0000256" key="8">
    <source>
        <dbReference type="PIRSR" id="PIRSR602326-1"/>
    </source>
</evidence>
<name>A0A6H2HCF3_9BURK</name>